<dbReference type="SMART" id="SM00255">
    <property type="entry name" value="TIR"/>
    <property type="match status" value="1"/>
</dbReference>
<evidence type="ECO:0000313" key="6">
    <source>
        <dbReference type="EMBL" id="KAJ9542624.1"/>
    </source>
</evidence>
<dbReference type="GO" id="GO:0006952">
    <property type="term" value="P:defense response"/>
    <property type="evidence" value="ECO:0007669"/>
    <property type="project" value="UniProtKB-KW"/>
</dbReference>
<proteinExistence type="predicted"/>
<name>A0AA38SH01_9ASTR</name>
<dbReference type="PANTHER" id="PTHR11017">
    <property type="entry name" value="LEUCINE-RICH REPEAT-CONTAINING PROTEIN"/>
    <property type="match status" value="1"/>
</dbReference>
<dbReference type="EMBL" id="JARYMX010000007">
    <property type="protein sequence ID" value="KAJ9542624.1"/>
    <property type="molecule type" value="Genomic_DNA"/>
</dbReference>
<accession>A0AA38SH01</accession>
<dbReference type="Gene3D" id="3.40.50.10140">
    <property type="entry name" value="Toll/interleukin-1 receptor homology (TIR) domain"/>
    <property type="match status" value="1"/>
</dbReference>
<keyword evidence="7" id="KW-1185">Reference proteome</keyword>
<keyword evidence="3" id="KW-0611">Plant defense</keyword>
<dbReference type="Gene3D" id="3.40.50.300">
    <property type="entry name" value="P-loop containing nucleotide triphosphate hydrolases"/>
    <property type="match status" value="1"/>
</dbReference>
<dbReference type="InterPro" id="IPR042197">
    <property type="entry name" value="Apaf_helical"/>
</dbReference>
<dbReference type="SUPFAM" id="SSF52540">
    <property type="entry name" value="P-loop containing nucleoside triphosphate hydrolases"/>
    <property type="match status" value="1"/>
</dbReference>
<dbReference type="SUPFAM" id="SSF52200">
    <property type="entry name" value="Toll/Interleukin receptor TIR domain"/>
    <property type="match status" value="1"/>
</dbReference>
<keyword evidence="2" id="KW-0677">Repeat</keyword>
<dbReference type="PANTHER" id="PTHR11017:SF479">
    <property type="entry name" value="DISEASE RESISTANCE PROTEIN (TIR-NBS-LRR CLASS) FAMILY"/>
    <property type="match status" value="1"/>
</dbReference>
<dbReference type="InterPro" id="IPR036390">
    <property type="entry name" value="WH_DNA-bd_sf"/>
</dbReference>
<evidence type="ECO:0000256" key="3">
    <source>
        <dbReference type="ARBA" id="ARBA00022821"/>
    </source>
</evidence>
<dbReference type="AlphaFoldDB" id="A0AA38SH01"/>
<dbReference type="InterPro" id="IPR002182">
    <property type="entry name" value="NB-ARC"/>
</dbReference>
<feature type="domain" description="TIR" evidence="5">
    <location>
        <begin position="13"/>
        <end position="180"/>
    </location>
</feature>
<dbReference type="InterPro" id="IPR035897">
    <property type="entry name" value="Toll_tir_struct_dom_sf"/>
</dbReference>
<dbReference type="SUPFAM" id="SSF46785">
    <property type="entry name" value="Winged helix' DNA-binding domain"/>
    <property type="match status" value="1"/>
</dbReference>
<evidence type="ECO:0000259" key="5">
    <source>
        <dbReference type="PROSITE" id="PS50104"/>
    </source>
</evidence>
<dbReference type="Pfam" id="PF00931">
    <property type="entry name" value="NB-ARC"/>
    <property type="match status" value="1"/>
</dbReference>
<gene>
    <name evidence="6" type="ORF">OSB04_029130</name>
</gene>
<dbReference type="GO" id="GO:0007165">
    <property type="term" value="P:signal transduction"/>
    <property type="evidence" value="ECO:0007669"/>
    <property type="project" value="InterPro"/>
</dbReference>
<evidence type="ECO:0000256" key="1">
    <source>
        <dbReference type="ARBA" id="ARBA00022614"/>
    </source>
</evidence>
<evidence type="ECO:0000256" key="4">
    <source>
        <dbReference type="ARBA" id="ARBA00023027"/>
    </source>
</evidence>
<organism evidence="6 7">
    <name type="scientific">Centaurea solstitialis</name>
    <name type="common">yellow star-thistle</name>
    <dbReference type="NCBI Taxonomy" id="347529"/>
    <lineage>
        <taxon>Eukaryota</taxon>
        <taxon>Viridiplantae</taxon>
        <taxon>Streptophyta</taxon>
        <taxon>Embryophyta</taxon>
        <taxon>Tracheophyta</taxon>
        <taxon>Spermatophyta</taxon>
        <taxon>Magnoliopsida</taxon>
        <taxon>eudicotyledons</taxon>
        <taxon>Gunneridae</taxon>
        <taxon>Pentapetalae</taxon>
        <taxon>asterids</taxon>
        <taxon>campanulids</taxon>
        <taxon>Asterales</taxon>
        <taxon>Asteraceae</taxon>
        <taxon>Carduoideae</taxon>
        <taxon>Cardueae</taxon>
        <taxon>Centaureinae</taxon>
        <taxon>Centaurea</taxon>
    </lineage>
</organism>
<dbReference type="FunFam" id="3.40.50.10140:FF:000007">
    <property type="entry name" value="Disease resistance protein (TIR-NBS-LRR class)"/>
    <property type="match status" value="1"/>
</dbReference>
<keyword evidence="1" id="KW-0433">Leucine-rich repeat</keyword>
<dbReference type="Pfam" id="PF01582">
    <property type="entry name" value="TIR"/>
    <property type="match status" value="1"/>
</dbReference>
<dbReference type="Proteomes" id="UP001172457">
    <property type="component" value="Chromosome 7"/>
</dbReference>
<dbReference type="GO" id="GO:0043531">
    <property type="term" value="F:ADP binding"/>
    <property type="evidence" value="ECO:0007669"/>
    <property type="project" value="InterPro"/>
</dbReference>
<dbReference type="Gene3D" id="1.10.8.430">
    <property type="entry name" value="Helical domain of apoptotic protease-activating factors"/>
    <property type="match status" value="1"/>
</dbReference>
<reference evidence="6" key="1">
    <citation type="submission" date="2023-03" db="EMBL/GenBank/DDBJ databases">
        <title>Chromosome-scale reference genome and RAD-based genetic map of yellow starthistle (Centaurea solstitialis) reveal putative structural variation and QTLs associated with invader traits.</title>
        <authorList>
            <person name="Reatini B."/>
            <person name="Cang F.A."/>
            <person name="Jiang Q."/>
            <person name="Mckibben M.T.W."/>
            <person name="Barker M.S."/>
            <person name="Rieseberg L.H."/>
            <person name="Dlugosch K.M."/>
        </authorList>
    </citation>
    <scope>NUCLEOTIDE SEQUENCE</scope>
    <source>
        <strain evidence="6">CAN-66</strain>
        <tissue evidence="6">Leaf</tissue>
    </source>
</reference>
<dbReference type="InterPro" id="IPR058192">
    <property type="entry name" value="WHD_ROQ1-like"/>
</dbReference>
<dbReference type="InterPro" id="IPR044974">
    <property type="entry name" value="Disease_R_plants"/>
</dbReference>
<comment type="caution">
    <text evidence="6">The sequence shown here is derived from an EMBL/GenBank/DDBJ whole genome shotgun (WGS) entry which is preliminary data.</text>
</comment>
<protein>
    <recommendedName>
        <fullName evidence="5">TIR domain-containing protein</fullName>
    </recommendedName>
</protein>
<dbReference type="InterPro" id="IPR027417">
    <property type="entry name" value="P-loop_NTPase"/>
</dbReference>
<dbReference type="InterPro" id="IPR000157">
    <property type="entry name" value="TIR_dom"/>
</dbReference>
<keyword evidence="4" id="KW-0520">NAD</keyword>
<dbReference type="Pfam" id="PF23282">
    <property type="entry name" value="WHD_ROQ1"/>
    <property type="match status" value="1"/>
</dbReference>
<sequence length="422" mass="47996">MASSSSSLPTQRWTYDVFLSFRGEDTRMNFVDHLYAALVQKGIHTFKDDEMLQRGKLISSELLKAIEESRFAVVVFSENYANSSWCLDELSKIMECREIRWDNGCYRCSTMHVEPSDVRGMKRSFAAAFQHYEEEFKGDVNKLNKWKEALAAASTLSGWHVSKAGSVGESKFINNIVQEILAGIRPHGMETNLIGIESRMDALNSLLCTEATEEVRVIGIWGMGGIGKTTIAQALFRRIAYKFESSSFVKDVREYFSSEKDIWALQEKIQRDGLVIDPETLHPKFWTSESYRAISYTGHLPLALKVLGSFLHGRQASVWESALNRLAKEPNIEIFETLKLSFNGLDDSEKNIFLDIACFFKGKDKEHVIRILDSFGFDSVIGISVLIEKSLITSSNEKLGMHDLIQEMGWQIVRQSFSNSRW</sequence>
<evidence type="ECO:0000313" key="7">
    <source>
        <dbReference type="Proteomes" id="UP001172457"/>
    </source>
</evidence>
<dbReference type="PROSITE" id="PS50104">
    <property type="entry name" value="TIR"/>
    <property type="match status" value="1"/>
</dbReference>
<evidence type="ECO:0000256" key="2">
    <source>
        <dbReference type="ARBA" id="ARBA00022737"/>
    </source>
</evidence>